<gene>
    <name evidence="4" type="primary">LOC112688547</name>
    <name evidence="2" type="ORF">g.6633</name>
</gene>
<dbReference type="AlphaFoldDB" id="A0A2S2PWW6"/>
<dbReference type="RefSeq" id="XP_025417591.1">
    <property type="nucleotide sequence ID" value="XM_025561806.1"/>
</dbReference>
<organism evidence="2">
    <name type="scientific">Sipha flava</name>
    <name type="common">yellow sugarcane aphid</name>
    <dbReference type="NCBI Taxonomy" id="143950"/>
    <lineage>
        <taxon>Eukaryota</taxon>
        <taxon>Metazoa</taxon>
        <taxon>Ecdysozoa</taxon>
        <taxon>Arthropoda</taxon>
        <taxon>Hexapoda</taxon>
        <taxon>Insecta</taxon>
        <taxon>Pterygota</taxon>
        <taxon>Neoptera</taxon>
        <taxon>Paraneoptera</taxon>
        <taxon>Hemiptera</taxon>
        <taxon>Sternorrhyncha</taxon>
        <taxon>Aphidomorpha</taxon>
        <taxon>Aphidoidea</taxon>
        <taxon>Aphididae</taxon>
        <taxon>Sipha</taxon>
    </lineage>
</organism>
<evidence type="ECO:0000256" key="1">
    <source>
        <dbReference type="SAM" id="MobiDB-lite"/>
    </source>
</evidence>
<keyword evidence="3" id="KW-1185">Reference proteome</keyword>
<feature type="compositionally biased region" description="Polar residues" evidence="1">
    <location>
        <begin position="29"/>
        <end position="41"/>
    </location>
</feature>
<protein>
    <submittedName>
        <fullName evidence="4">Uncharacterized protein LOC112688547</fullName>
    </submittedName>
</protein>
<evidence type="ECO:0000313" key="4">
    <source>
        <dbReference type="RefSeq" id="XP_025417591.1"/>
    </source>
</evidence>
<dbReference type="GeneID" id="112688547"/>
<feature type="region of interest" description="Disordered" evidence="1">
    <location>
        <begin position="1"/>
        <end position="46"/>
    </location>
</feature>
<reference evidence="2" key="1">
    <citation type="submission" date="2018-04" db="EMBL/GenBank/DDBJ databases">
        <title>Transcriptome assembly of Sipha flava.</title>
        <authorList>
            <person name="Scully E.D."/>
            <person name="Geib S.M."/>
            <person name="Palmer N.A."/>
            <person name="Koch K."/>
            <person name="Bradshaw J."/>
            <person name="Heng-Moss T."/>
            <person name="Sarath G."/>
        </authorList>
    </citation>
    <scope>NUCLEOTIDE SEQUENCE</scope>
</reference>
<evidence type="ECO:0000313" key="3">
    <source>
        <dbReference type="Proteomes" id="UP000694846"/>
    </source>
</evidence>
<name>A0A2S2PWW6_9HEMI</name>
<accession>A0A2S2PWW6</accession>
<reference evidence="4" key="2">
    <citation type="submission" date="2025-04" db="UniProtKB">
        <authorList>
            <consortium name="RefSeq"/>
        </authorList>
    </citation>
    <scope>IDENTIFICATION</scope>
    <source>
        <tissue evidence="4">Whole body</tissue>
    </source>
</reference>
<sequence>MTRTNVEDESEEEAVVTEAEETVSTFSFPSTLPSGPSNESASLKPPKPLIVAQGHRDPCLWWPRHGIETDGSVPKICVATRKVVYPAFSRWRVRSPPLWFVTCPKPFTCLRPWNCRETIGFGRVEIEPTVSKVLLNPKSVITPQRPYA</sequence>
<proteinExistence type="predicted"/>
<evidence type="ECO:0000313" key="2">
    <source>
        <dbReference type="EMBL" id="MBY69392.1"/>
    </source>
</evidence>
<dbReference type="Proteomes" id="UP000694846">
    <property type="component" value="Unplaced"/>
</dbReference>
<dbReference type="EMBL" id="GGMS01000189">
    <property type="protein sequence ID" value="MBY69392.1"/>
    <property type="molecule type" value="Transcribed_RNA"/>
</dbReference>
<feature type="compositionally biased region" description="Acidic residues" evidence="1">
    <location>
        <begin position="7"/>
        <end position="21"/>
    </location>
</feature>